<dbReference type="EMBL" id="MLJW01007631">
    <property type="protein sequence ID" value="OIQ65047.1"/>
    <property type="molecule type" value="Genomic_DNA"/>
</dbReference>
<organism evidence="2">
    <name type="scientific">mine drainage metagenome</name>
    <dbReference type="NCBI Taxonomy" id="410659"/>
    <lineage>
        <taxon>unclassified sequences</taxon>
        <taxon>metagenomes</taxon>
        <taxon>ecological metagenomes</taxon>
    </lineage>
</organism>
<comment type="caution">
    <text evidence="2">The sequence shown here is derived from an EMBL/GenBank/DDBJ whole genome shotgun (WGS) entry which is preliminary data.</text>
</comment>
<name>A0A1J5PB67_9ZZZZ</name>
<reference evidence="2" key="1">
    <citation type="submission" date="2016-10" db="EMBL/GenBank/DDBJ databases">
        <title>Sequence of Gallionella enrichment culture.</title>
        <authorList>
            <person name="Poehlein A."/>
            <person name="Muehling M."/>
            <person name="Daniel R."/>
        </authorList>
    </citation>
    <scope>NUCLEOTIDE SEQUENCE</scope>
</reference>
<dbReference type="AlphaFoldDB" id="A0A1J5PB67"/>
<sequence>MTKAPREYTAPIFSRKANSASSSPVMTQETVMSTTSTGGFAANWKS</sequence>
<evidence type="ECO:0000313" key="2">
    <source>
        <dbReference type="EMBL" id="OIQ65047.1"/>
    </source>
</evidence>
<feature type="region of interest" description="Disordered" evidence="1">
    <location>
        <begin position="1"/>
        <end position="46"/>
    </location>
</feature>
<accession>A0A1J5PB67</accession>
<feature type="compositionally biased region" description="Polar residues" evidence="1">
    <location>
        <begin position="16"/>
        <end position="38"/>
    </location>
</feature>
<evidence type="ECO:0000256" key="1">
    <source>
        <dbReference type="SAM" id="MobiDB-lite"/>
    </source>
</evidence>
<proteinExistence type="predicted"/>
<gene>
    <name evidence="2" type="ORF">GALL_533980</name>
</gene>
<protein>
    <submittedName>
        <fullName evidence="2">Uncharacterized protein</fullName>
    </submittedName>
</protein>